<protein>
    <submittedName>
        <fullName evidence="2">AAA family ATPase</fullName>
    </submittedName>
</protein>
<sequence>MRSDWRIFADLCPDGPTWMVPWARIEDEFDWIRRLRGVPQDAVHHGEGDVATHTRMAAEALVAQPAWRELPAADRVRMFATVLLHDVAKPECTRTDDDGRITAHGHSRRGDLTVRKILWEMGAPRAWREHVAALVRHHQVPFWALERPDLERIVLRVSLVARNRDLAMLGDADITGRICGDRDEVLENIGLFREFCADLGVLDEPWAFASDHARFQYFRTEGRDPRYAAYDDTRLTMTVLSGLPGAGKDTWAAAHLPDRPVISLDAIRGRLRIKPTDGQRAVSAAAHEEAREHLRARRSFVWNATNISRQHRDLCIELGAAYHARVEIVALEVPPTTLRRQNAARPAPVPEAVIDRLIGKWEAADVTEAHAVQLGSDSVG</sequence>
<evidence type="ECO:0000313" key="2">
    <source>
        <dbReference type="EMBL" id="MCO8269032.1"/>
    </source>
</evidence>
<dbReference type="Proteomes" id="UP001523369">
    <property type="component" value="Unassembled WGS sequence"/>
</dbReference>
<dbReference type="Pfam" id="PF13671">
    <property type="entry name" value="AAA_33"/>
    <property type="match status" value="1"/>
</dbReference>
<reference evidence="2 3" key="1">
    <citation type="submission" date="2022-06" db="EMBL/GenBank/DDBJ databases">
        <title>New Species of the Genus Actinoplanes, ActinopZanes ferrugineus.</title>
        <authorList>
            <person name="Ding P."/>
        </authorList>
    </citation>
    <scope>NUCLEOTIDE SEQUENCE [LARGE SCALE GENOMIC DNA]</scope>
    <source>
        <strain evidence="2 3">TRM88003</strain>
    </source>
</reference>
<dbReference type="Gene3D" id="1.10.3090.10">
    <property type="entry name" value="cca-adding enzyme, domain 2"/>
    <property type="match status" value="1"/>
</dbReference>
<dbReference type="PANTHER" id="PTHR47545:SF1">
    <property type="entry name" value="MULTIFUNCTIONAL CCA PROTEIN"/>
    <property type="match status" value="1"/>
</dbReference>
<comment type="caution">
    <text evidence="2">The sequence shown here is derived from an EMBL/GenBank/DDBJ whole genome shotgun (WGS) entry which is preliminary data.</text>
</comment>
<accession>A0ABT1DDZ4</accession>
<evidence type="ECO:0000313" key="3">
    <source>
        <dbReference type="Proteomes" id="UP001523369"/>
    </source>
</evidence>
<dbReference type="InterPro" id="IPR027417">
    <property type="entry name" value="P-loop_NTPase"/>
</dbReference>
<gene>
    <name evidence="2" type="ORF">M1L60_00345</name>
</gene>
<organism evidence="2 3">
    <name type="scientific">Paractinoplanes aksuensis</name>
    <dbReference type="NCBI Taxonomy" id="2939490"/>
    <lineage>
        <taxon>Bacteria</taxon>
        <taxon>Bacillati</taxon>
        <taxon>Actinomycetota</taxon>
        <taxon>Actinomycetes</taxon>
        <taxon>Micromonosporales</taxon>
        <taxon>Micromonosporaceae</taxon>
        <taxon>Paractinoplanes</taxon>
    </lineage>
</organism>
<dbReference type="SUPFAM" id="SSF52540">
    <property type="entry name" value="P-loop containing nucleoside triphosphate hydrolases"/>
    <property type="match status" value="1"/>
</dbReference>
<proteinExistence type="predicted"/>
<evidence type="ECO:0000256" key="1">
    <source>
        <dbReference type="ARBA" id="ARBA00022741"/>
    </source>
</evidence>
<dbReference type="RefSeq" id="WP_253235176.1">
    <property type="nucleotide sequence ID" value="NZ_JAMYJR010000001.1"/>
</dbReference>
<dbReference type="Gene3D" id="3.40.50.300">
    <property type="entry name" value="P-loop containing nucleotide triphosphate hydrolases"/>
    <property type="match status" value="1"/>
</dbReference>
<dbReference type="EMBL" id="JAMYJR010000001">
    <property type="protein sequence ID" value="MCO8269032.1"/>
    <property type="molecule type" value="Genomic_DNA"/>
</dbReference>
<dbReference type="SUPFAM" id="SSF109604">
    <property type="entry name" value="HD-domain/PDEase-like"/>
    <property type="match status" value="1"/>
</dbReference>
<name>A0ABT1DDZ4_9ACTN</name>
<dbReference type="PANTHER" id="PTHR47545">
    <property type="entry name" value="MULTIFUNCTIONAL CCA PROTEIN"/>
    <property type="match status" value="1"/>
</dbReference>
<dbReference type="InterPro" id="IPR050124">
    <property type="entry name" value="tRNA_CCA-adding_enzyme"/>
</dbReference>
<keyword evidence="1" id="KW-0547">Nucleotide-binding</keyword>
<keyword evidence="3" id="KW-1185">Reference proteome</keyword>